<dbReference type="SMART" id="SM00382">
    <property type="entry name" value="AAA"/>
    <property type="match status" value="1"/>
</dbReference>
<gene>
    <name evidence="7" type="ORF">FHY56_16455</name>
</gene>
<keyword evidence="8" id="KW-1185">Reference proteome</keyword>
<evidence type="ECO:0000256" key="5">
    <source>
        <dbReference type="ARBA" id="ARBA00022840"/>
    </source>
</evidence>
<name>A0A502BL62_9HYPH</name>
<dbReference type="InterPro" id="IPR050095">
    <property type="entry name" value="ECF_ABC_transporter_ATP-bd"/>
</dbReference>
<dbReference type="InterPro" id="IPR015856">
    <property type="entry name" value="ABC_transpr_CbiO/EcfA_su"/>
</dbReference>
<evidence type="ECO:0000256" key="4">
    <source>
        <dbReference type="ARBA" id="ARBA00022741"/>
    </source>
</evidence>
<dbReference type="AlphaFoldDB" id="A0A502BL62"/>
<evidence type="ECO:0000256" key="1">
    <source>
        <dbReference type="ARBA" id="ARBA00004533"/>
    </source>
</evidence>
<feature type="domain" description="ABC transporter" evidence="6">
    <location>
        <begin position="10"/>
        <end position="243"/>
    </location>
</feature>
<dbReference type="PROSITE" id="PS50893">
    <property type="entry name" value="ABC_TRANSPORTER_2"/>
    <property type="match status" value="1"/>
</dbReference>
<dbReference type="CDD" id="cd03225">
    <property type="entry name" value="ABC_cobalt_CbiO_domain1"/>
    <property type="match status" value="1"/>
</dbReference>
<dbReference type="InterPro" id="IPR027417">
    <property type="entry name" value="P-loop_NTPase"/>
</dbReference>
<evidence type="ECO:0000313" key="8">
    <source>
        <dbReference type="Proteomes" id="UP000315388"/>
    </source>
</evidence>
<dbReference type="GO" id="GO:0042626">
    <property type="term" value="F:ATPase-coupled transmembrane transporter activity"/>
    <property type="evidence" value="ECO:0007669"/>
    <property type="project" value="TreeGrafter"/>
</dbReference>
<comment type="subcellular location">
    <subcellularLocation>
        <location evidence="1">Cell inner membrane</location>
    </subcellularLocation>
</comment>
<evidence type="ECO:0000313" key="7">
    <source>
        <dbReference type="EMBL" id="TPF74096.1"/>
    </source>
</evidence>
<dbReference type="Pfam" id="PF00005">
    <property type="entry name" value="ABC_tran"/>
    <property type="match status" value="1"/>
</dbReference>
<proteinExistence type="inferred from homology"/>
<comment type="caution">
    <text evidence="7">The sequence shown here is derived from an EMBL/GenBank/DDBJ whole genome shotgun (WGS) entry which is preliminary data.</text>
</comment>
<dbReference type="EMBL" id="VEWJ01000017">
    <property type="protein sequence ID" value="TPF74096.1"/>
    <property type="molecule type" value="Genomic_DNA"/>
</dbReference>
<protein>
    <submittedName>
        <fullName evidence="7">ABC transporter ATP-binding protein</fullName>
    </submittedName>
</protein>
<dbReference type="GO" id="GO:0005524">
    <property type="term" value="F:ATP binding"/>
    <property type="evidence" value="ECO:0007669"/>
    <property type="project" value="UniProtKB-KW"/>
</dbReference>
<dbReference type="InterPro" id="IPR003593">
    <property type="entry name" value="AAA+_ATPase"/>
</dbReference>
<dbReference type="PANTHER" id="PTHR43553:SF24">
    <property type="entry name" value="ENERGY-COUPLING FACTOR TRANSPORTER ATP-BINDING PROTEIN ECFA1"/>
    <property type="match status" value="1"/>
</dbReference>
<evidence type="ECO:0000259" key="6">
    <source>
        <dbReference type="PROSITE" id="PS50893"/>
    </source>
</evidence>
<keyword evidence="4" id="KW-0547">Nucleotide-binding</keyword>
<comment type="similarity">
    <text evidence="2">Belongs to the ABC transporter superfamily.</text>
</comment>
<sequence length="262" mass="29317">MLSLKVSTMLKIEHLSFAYPSSSLLFQEISATLSSGDVLAIIGRNGAGKSTLLRLLNGLLKPLRGHVELDGKNLSELKIHEIARHVGTVFQSPEQQLFASTVEEEVAFGPKQFGLRKPQLAQRVRTALDRTGLSSFASQHPLDLDYASRRFLTLACVLANSPNVLLLDEPQRGLDKGWTERLEQIISEEKQSGRIVILVCHDMDFVERNATVILPLGRKSVRQYAVNDFFLDKVAVDETGVETPWRIRIQQALDMKKTQWIG</sequence>
<reference evidence="7 8" key="1">
    <citation type="journal article" date="2003" name="Int. J. Syst. Evol. Microbiol.">
        <title>Towards a standardized format for the description of a novel species (of an established genus): Ochrobactrum gallinifaecis sp. nov.</title>
        <authorList>
            <person name="Kampfer P."/>
            <person name="Buczolits S."/>
            <person name="Albrecht A."/>
            <person name="Busse H.J."/>
            <person name="Stackebrandt E."/>
        </authorList>
    </citation>
    <scope>NUCLEOTIDE SEQUENCE [LARGE SCALE GENOMIC DNA]</scope>
    <source>
        <strain evidence="7 8">ISO 196</strain>
    </source>
</reference>
<accession>A0A502BL62</accession>
<dbReference type="GO" id="GO:0016887">
    <property type="term" value="F:ATP hydrolysis activity"/>
    <property type="evidence" value="ECO:0007669"/>
    <property type="project" value="InterPro"/>
</dbReference>
<dbReference type="InterPro" id="IPR003439">
    <property type="entry name" value="ABC_transporter-like_ATP-bd"/>
</dbReference>
<dbReference type="Proteomes" id="UP000315388">
    <property type="component" value="Unassembled WGS sequence"/>
</dbReference>
<keyword evidence="3" id="KW-0813">Transport</keyword>
<evidence type="ECO:0000256" key="3">
    <source>
        <dbReference type="ARBA" id="ARBA00022448"/>
    </source>
</evidence>
<dbReference type="Gene3D" id="3.40.50.300">
    <property type="entry name" value="P-loop containing nucleotide triphosphate hydrolases"/>
    <property type="match status" value="1"/>
</dbReference>
<keyword evidence="5 7" id="KW-0067">ATP-binding</keyword>
<dbReference type="PANTHER" id="PTHR43553">
    <property type="entry name" value="HEAVY METAL TRANSPORTER"/>
    <property type="match status" value="1"/>
</dbReference>
<dbReference type="SUPFAM" id="SSF52540">
    <property type="entry name" value="P-loop containing nucleoside triphosphate hydrolases"/>
    <property type="match status" value="1"/>
</dbReference>
<evidence type="ECO:0000256" key="2">
    <source>
        <dbReference type="ARBA" id="ARBA00005417"/>
    </source>
</evidence>
<organism evidence="7 8">
    <name type="scientific">Brucella gallinifaecis</name>
    <dbReference type="NCBI Taxonomy" id="215590"/>
    <lineage>
        <taxon>Bacteria</taxon>
        <taxon>Pseudomonadati</taxon>
        <taxon>Pseudomonadota</taxon>
        <taxon>Alphaproteobacteria</taxon>
        <taxon>Hyphomicrobiales</taxon>
        <taxon>Brucellaceae</taxon>
        <taxon>Brucella/Ochrobactrum group</taxon>
        <taxon>Brucella</taxon>
    </lineage>
</organism>
<dbReference type="GO" id="GO:0043190">
    <property type="term" value="C:ATP-binding cassette (ABC) transporter complex"/>
    <property type="evidence" value="ECO:0007669"/>
    <property type="project" value="TreeGrafter"/>
</dbReference>